<evidence type="ECO:0000313" key="4">
    <source>
        <dbReference type="Proteomes" id="UP000050421"/>
    </source>
</evidence>
<proteinExistence type="predicted"/>
<protein>
    <submittedName>
        <fullName evidence="3">PorT family outer membrane secretin</fullName>
    </submittedName>
</protein>
<evidence type="ECO:0000259" key="2">
    <source>
        <dbReference type="Pfam" id="PF13568"/>
    </source>
</evidence>
<dbReference type="OrthoDB" id="947434at2"/>
<dbReference type="InterPro" id="IPR025665">
    <property type="entry name" value="Beta-barrel_OMP_2"/>
</dbReference>
<dbReference type="STRING" id="1305737.GCA_000526355_00017"/>
<dbReference type="PATRIC" id="fig|1305737.6.peg.1730"/>
<evidence type="ECO:0000256" key="1">
    <source>
        <dbReference type="SAM" id="SignalP"/>
    </source>
</evidence>
<feature type="chain" id="PRO_5006146173" evidence="1">
    <location>
        <begin position="20"/>
        <end position="182"/>
    </location>
</feature>
<dbReference type="Pfam" id="PF13568">
    <property type="entry name" value="OMP_b-brl_2"/>
    <property type="match status" value="1"/>
</dbReference>
<dbReference type="AlphaFoldDB" id="A0A0P7YDD1"/>
<dbReference type="eggNOG" id="COG3637">
    <property type="taxonomic scope" value="Bacteria"/>
</dbReference>
<organism evidence="3 4">
    <name type="scientific">Algoriphagus marincola HL-49</name>
    <dbReference type="NCBI Taxonomy" id="1305737"/>
    <lineage>
        <taxon>Bacteria</taxon>
        <taxon>Pseudomonadati</taxon>
        <taxon>Bacteroidota</taxon>
        <taxon>Cytophagia</taxon>
        <taxon>Cytophagales</taxon>
        <taxon>Cyclobacteriaceae</taxon>
        <taxon>Algoriphagus</taxon>
    </lineage>
</organism>
<feature type="domain" description="Outer membrane protein beta-barrel" evidence="2">
    <location>
        <begin position="18"/>
        <end position="162"/>
    </location>
</feature>
<dbReference type="Proteomes" id="UP000050421">
    <property type="component" value="Unassembled WGS sequence"/>
</dbReference>
<dbReference type="EMBL" id="LJXT01000024">
    <property type="protein sequence ID" value="KPQ18601.1"/>
    <property type="molecule type" value="Genomic_DNA"/>
</dbReference>
<keyword evidence="1" id="KW-0732">Signal</keyword>
<name>A0A0P7YDD1_9BACT</name>
<comment type="caution">
    <text evidence="3">The sequence shown here is derived from an EMBL/GenBank/DDBJ whole genome shotgun (WGS) entry which is preliminary data.</text>
</comment>
<sequence length="182" mass="19765">MRKILTVFFLLGLVFSAKAQFGVRAGLSSANFSDTNFNANVGFHVGGYYRFGTSLLEVEPGIQFGQKGYETNNPTNGNVITETLNYVDVPILFRLNFLPAINVFGGPQLSVLASRNYEEPGNVQTSTEPIRGYDLGAVVGIGGYIPGGINLQLSYDLGLSSLNYFNTDVKNRVLKISAGFDF</sequence>
<accession>A0A0P7YDD1</accession>
<evidence type="ECO:0000313" key="3">
    <source>
        <dbReference type="EMBL" id="KPQ18601.1"/>
    </source>
</evidence>
<reference evidence="3 4" key="1">
    <citation type="submission" date="2015-09" db="EMBL/GenBank/DDBJ databases">
        <title>Identification and resolution of microdiversity through metagenomic sequencing of parallel consortia.</title>
        <authorList>
            <person name="Nelson W.C."/>
            <person name="Romine M.F."/>
            <person name="Lindemann S.R."/>
        </authorList>
    </citation>
    <scope>NUCLEOTIDE SEQUENCE [LARGE SCALE GENOMIC DNA]</scope>
    <source>
        <strain evidence="3">HL-49</strain>
    </source>
</reference>
<gene>
    <name evidence="3" type="ORF">HLUCCX10_05370</name>
</gene>
<feature type="signal peptide" evidence="1">
    <location>
        <begin position="1"/>
        <end position="19"/>
    </location>
</feature>